<feature type="region of interest" description="Disordered" evidence="1">
    <location>
        <begin position="13"/>
        <end position="36"/>
    </location>
</feature>
<protein>
    <submittedName>
        <fullName evidence="3">Uncharacterized protein</fullName>
    </submittedName>
</protein>
<accession>A0A7E4ZR42</accession>
<dbReference type="WBParaSite" id="Pan_g12469.t1">
    <property type="protein sequence ID" value="Pan_g12469.t1"/>
    <property type="gene ID" value="Pan_g12469"/>
</dbReference>
<dbReference type="AlphaFoldDB" id="A0A7E4ZR42"/>
<feature type="compositionally biased region" description="Low complexity" evidence="1">
    <location>
        <begin position="13"/>
        <end position="30"/>
    </location>
</feature>
<keyword evidence="2" id="KW-1185">Reference proteome</keyword>
<sequence length="66" mass="7189">MSMPFQNVTFDSLFSRSRSSSRASTQSKTSDAGSHNYLITKPAAQYEPYLSVDNAHTSVNIGSSRA</sequence>
<evidence type="ECO:0000313" key="2">
    <source>
        <dbReference type="Proteomes" id="UP000492821"/>
    </source>
</evidence>
<reference evidence="3" key="2">
    <citation type="submission" date="2020-10" db="UniProtKB">
        <authorList>
            <consortium name="WormBaseParasite"/>
        </authorList>
    </citation>
    <scope>IDENTIFICATION</scope>
</reference>
<dbReference type="Proteomes" id="UP000492821">
    <property type="component" value="Unassembled WGS sequence"/>
</dbReference>
<evidence type="ECO:0000313" key="3">
    <source>
        <dbReference type="WBParaSite" id="Pan_g12469.t1"/>
    </source>
</evidence>
<organism evidence="2 3">
    <name type="scientific">Panagrellus redivivus</name>
    <name type="common">Microworm</name>
    <dbReference type="NCBI Taxonomy" id="6233"/>
    <lineage>
        <taxon>Eukaryota</taxon>
        <taxon>Metazoa</taxon>
        <taxon>Ecdysozoa</taxon>
        <taxon>Nematoda</taxon>
        <taxon>Chromadorea</taxon>
        <taxon>Rhabditida</taxon>
        <taxon>Tylenchina</taxon>
        <taxon>Panagrolaimomorpha</taxon>
        <taxon>Panagrolaimoidea</taxon>
        <taxon>Panagrolaimidae</taxon>
        <taxon>Panagrellus</taxon>
    </lineage>
</organism>
<proteinExistence type="predicted"/>
<reference evidence="2" key="1">
    <citation type="journal article" date="2013" name="Genetics">
        <title>The draft genome and transcriptome of Panagrellus redivivus are shaped by the harsh demands of a free-living lifestyle.</title>
        <authorList>
            <person name="Srinivasan J."/>
            <person name="Dillman A.R."/>
            <person name="Macchietto M.G."/>
            <person name="Heikkinen L."/>
            <person name="Lakso M."/>
            <person name="Fracchia K.M."/>
            <person name="Antoshechkin I."/>
            <person name="Mortazavi A."/>
            <person name="Wong G."/>
            <person name="Sternberg P.W."/>
        </authorList>
    </citation>
    <scope>NUCLEOTIDE SEQUENCE [LARGE SCALE GENOMIC DNA]</scope>
    <source>
        <strain evidence="2">MT8872</strain>
    </source>
</reference>
<evidence type="ECO:0000256" key="1">
    <source>
        <dbReference type="SAM" id="MobiDB-lite"/>
    </source>
</evidence>
<name>A0A7E4ZR42_PANRE</name>